<evidence type="ECO:0000256" key="5">
    <source>
        <dbReference type="ARBA" id="ARBA00022643"/>
    </source>
</evidence>
<keyword evidence="10 15" id="KW-0274">FAD</keyword>
<comment type="caution">
    <text evidence="17">The sequence shown here is derived from an EMBL/GenBank/DDBJ whole genome shotgun (WGS) entry which is preliminary data.</text>
</comment>
<evidence type="ECO:0000256" key="10">
    <source>
        <dbReference type="ARBA" id="ARBA00022827"/>
    </source>
</evidence>
<proteinExistence type="inferred from homology"/>
<keyword evidence="6 15" id="KW-0808">Transferase</keyword>
<evidence type="ECO:0000256" key="12">
    <source>
        <dbReference type="ARBA" id="ARBA00023268"/>
    </source>
</evidence>
<evidence type="ECO:0000256" key="6">
    <source>
        <dbReference type="ARBA" id="ARBA00022679"/>
    </source>
</evidence>
<comment type="catalytic activity">
    <reaction evidence="14 15">
        <text>FMN + ATP + H(+) = FAD + diphosphate</text>
        <dbReference type="Rhea" id="RHEA:17237"/>
        <dbReference type="ChEBI" id="CHEBI:15378"/>
        <dbReference type="ChEBI" id="CHEBI:30616"/>
        <dbReference type="ChEBI" id="CHEBI:33019"/>
        <dbReference type="ChEBI" id="CHEBI:57692"/>
        <dbReference type="ChEBI" id="CHEBI:58210"/>
        <dbReference type="EC" id="2.7.7.2"/>
    </reaction>
</comment>
<comment type="pathway">
    <text evidence="2 15">Cofactor biosynthesis; FAD biosynthesis; FAD from FMN: step 1/1.</text>
</comment>
<keyword evidence="8 15" id="KW-0547">Nucleotide-binding</keyword>
<dbReference type="PANTHER" id="PTHR22749">
    <property type="entry name" value="RIBOFLAVIN KINASE/FMN ADENYLYLTRANSFERASE"/>
    <property type="match status" value="1"/>
</dbReference>
<dbReference type="EMBL" id="JAMQJZ010000014">
    <property type="protein sequence ID" value="MDC3421837.1"/>
    <property type="molecule type" value="Genomic_DNA"/>
</dbReference>
<dbReference type="InterPro" id="IPR023468">
    <property type="entry name" value="Riboflavin_kinase"/>
</dbReference>
<evidence type="ECO:0000313" key="17">
    <source>
        <dbReference type="EMBL" id="MDC3421837.1"/>
    </source>
</evidence>
<dbReference type="GO" id="GO:0005524">
    <property type="term" value="F:ATP binding"/>
    <property type="evidence" value="ECO:0007669"/>
    <property type="project" value="UniProtKB-UniRule"/>
</dbReference>
<evidence type="ECO:0000259" key="16">
    <source>
        <dbReference type="SMART" id="SM00904"/>
    </source>
</evidence>
<sequence>MEVMTLTYPLEINTVKLPEAVAAIGFFDGIHKGHQKVIQAAKHLAQKQNRQSVVITFFPHPSVVLKREEQRMDYLTPLREKEEILREMGIDKLYIITFNEQLSKLDPQEFINHFIVGLHIKHLVTGFDFSYGYKGKGTTETIVNHANGNFDYTIIPKEEKNNEKISSTLIRQHLRQGQIKEMNELLGRCFAIRGKVIKGDQRGRTIGYPTANLDIEDNYFLPKVGVYAVTVIVDDVRYQGMANLGYKPTFKDNMEKPSIEVHLFDYKNDLYGKELKIEWRNYIRDEMKFDHIDQLLNQIKQDEIEIRNFFDAK</sequence>
<keyword evidence="4 15" id="KW-0285">Flavoprotein</keyword>
<comment type="catalytic activity">
    <reaction evidence="13 15">
        <text>riboflavin + ATP = FMN + ADP + H(+)</text>
        <dbReference type="Rhea" id="RHEA:14357"/>
        <dbReference type="ChEBI" id="CHEBI:15378"/>
        <dbReference type="ChEBI" id="CHEBI:30616"/>
        <dbReference type="ChEBI" id="CHEBI:57986"/>
        <dbReference type="ChEBI" id="CHEBI:58210"/>
        <dbReference type="ChEBI" id="CHEBI:456216"/>
        <dbReference type="EC" id="2.7.1.26"/>
    </reaction>
</comment>
<dbReference type="SUPFAM" id="SSF52374">
    <property type="entry name" value="Nucleotidylyl transferase"/>
    <property type="match status" value="1"/>
</dbReference>
<evidence type="ECO:0000256" key="3">
    <source>
        <dbReference type="ARBA" id="ARBA00005201"/>
    </source>
</evidence>
<evidence type="ECO:0000256" key="11">
    <source>
        <dbReference type="ARBA" id="ARBA00022840"/>
    </source>
</evidence>
<dbReference type="FunFam" id="2.40.30.30:FF:000003">
    <property type="entry name" value="Riboflavin biosynthesis protein"/>
    <property type="match status" value="1"/>
</dbReference>
<comment type="function">
    <text evidence="1">Catalyzes the phosphorylation of riboflavin to FMN followed by the adenylation of FMN to FAD.</text>
</comment>
<dbReference type="Gene3D" id="3.40.50.620">
    <property type="entry name" value="HUPs"/>
    <property type="match status" value="1"/>
</dbReference>
<keyword evidence="12" id="KW-0511">Multifunctional enzyme</keyword>
<dbReference type="Gene3D" id="2.40.30.30">
    <property type="entry name" value="Riboflavin kinase-like"/>
    <property type="match status" value="1"/>
</dbReference>
<dbReference type="SUPFAM" id="SSF82114">
    <property type="entry name" value="Riboflavin kinase-like"/>
    <property type="match status" value="1"/>
</dbReference>
<accession>A0A9X4AJ45</accession>
<evidence type="ECO:0000256" key="14">
    <source>
        <dbReference type="ARBA" id="ARBA00049494"/>
    </source>
</evidence>
<evidence type="ECO:0000256" key="15">
    <source>
        <dbReference type="PIRNR" id="PIRNR004491"/>
    </source>
</evidence>
<evidence type="ECO:0000256" key="7">
    <source>
        <dbReference type="ARBA" id="ARBA00022695"/>
    </source>
</evidence>
<evidence type="ECO:0000256" key="2">
    <source>
        <dbReference type="ARBA" id="ARBA00004726"/>
    </source>
</evidence>
<dbReference type="Proteomes" id="UP001145072">
    <property type="component" value="Unassembled WGS sequence"/>
</dbReference>
<dbReference type="RefSeq" id="WP_259866339.1">
    <property type="nucleotide sequence ID" value="NZ_JAMQJZ010000014.1"/>
</dbReference>
<dbReference type="NCBIfam" id="TIGR00083">
    <property type="entry name" value="ribF"/>
    <property type="match status" value="1"/>
</dbReference>
<dbReference type="FunFam" id="3.40.50.620:FF:000021">
    <property type="entry name" value="Riboflavin biosynthesis protein"/>
    <property type="match status" value="1"/>
</dbReference>
<dbReference type="AlphaFoldDB" id="A0A9X4AJ45"/>
<evidence type="ECO:0000256" key="1">
    <source>
        <dbReference type="ARBA" id="ARBA00002121"/>
    </source>
</evidence>
<dbReference type="GO" id="GO:0009231">
    <property type="term" value="P:riboflavin biosynthetic process"/>
    <property type="evidence" value="ECO:0007669"/>
    <property type="project" value="InterPro"/>
</dbReference>
<dbReference type="InterPro" id="IPR015864">
    <property type="entry name" value="FAD_synthase"/>
</dbReference>
<dbReference type="GO" id="GO:0003919">
    <property type="term" value="F:FMN adenylyltransferase activity"/>
    <property type="evidence" value="ECO:0007669"/>
    <property type="project" value="UniProtKB-UniRule"/>
</dbReference>
<evidence type="ECO:0000256" key="9">
    <source>
        <dbReference type="ARBA" id="ARBA00022777"/>
    </source>
</evidence>
<keyword evidence="18" id="KW-1185">Reference proteome</keyword>
<dbReference type="GO" id="GO:0009398">
    <property type="term" value="P:FMN biosynthetic process"/>
    <property type="evidence" value="ECO:0007669"/>
    <property type="project" value="UniProtKB-UniRule"/>
</dbReference>
<keyword evidence="7 15" id="KW-0548">Nucleotidyltransferase</keyword>
<evidence type="ECO:0000256" key="4">
    <source>
        <dbReference type="ARBA" id="ARBA00022630"/>
    </source>
</evidence>
<dbReference type="SMART" id="SM00904">
    <property type="entry name" value="Flavokinase"/>
    <property type="match status" value="1"/>
</dbReference>
<dbReference type="EC" id="2.7.7.2" evidence="15"/>
<keyword evidence="5 15" id="KW-0288">FMN</keyword>
<dbReference type="InterPro" id="IPR014729">
    <property type="entry name" value="Rossmann-like_a/b/a_fold"/>
</dbReference>
<comment type="pathway">
    <text evidence="3 15">Cofactor biosynthesis; FMN biosynthesis; FMN from riboflavin (ATP route): step 1/1.</text>
</comment>
<keyword evidence="9 15" id="KW-0418">Kinase</keyword>
<name>A0A9X4AJ45_9BACI</name>
<feature type="domain" description="Riboflavin kinase" evidence="16">
    <location>
        <begin position="185"/>
        <end position="311"/>
    </location>
</feature>
<evidence type="ECO:0000256" key="8">
    <source>
        <dbReference type="ARBA" id="ARBA00022741"/>
    </source>
</evidence>
<reference evidence="17" key="1">
    <citation type="submission" date="2022-06" db="EMBL/GenBank/DDBJ databases">
        <title>Aquibacillus sp. a new bacterium isolated from soil saline samples.</title>
        <authorList>
            <person name="Galisteo C."/>
            <person name="De La Haba R."/>
            <person name="Sanchez-Porro C."/>
            <person name="Ventosa A."/>
        </authorList>
    </citation>
    <scope>NUCLEOTIDE SEQUENCE</scope>
    <source>
        <strain evidence="17">JCM 12387</strain>
    </source>
</reference>
<dbReference type="CDD" id="cd02064">
    <property type="entry name" value="FAD_synthetase_N"/>
    <property type="match status" value="1"/>
</dbReference>
<evidence type="ECO:0000313" key="18">
    <source>
        <dbReference type="Proteomes" id="UP001145072"/>
    </source>
</evidence>
<dbReference type="InterPro" id="IPR015865">
    <property type="entry name" value="Riboflavin_kinase_bac/euk"/>
</dbReference>
<protein>
    <recommendedName>
        <fullName evidence="15">Riboflavin biosynthesis protein</fullName>
    </recommendedName>
    <domain>
        <recommendedName>
            <fullName evidence="15">Riboflavin kinase</fullName>
            <ecNumber evidence="15">2.7.1.26</ecNumber>
        </recommendedName>
        <alternativeName>
            <fullName evidence="15">Flavokinase</fullName>
        </alternativeName>
    </domain>
    <domain>
        <recommendedName>
            <fullName evidence="15">FMN adenylyltransferase</fullName>
            <ecNumber evidence="15">2.7.7.2</ecNumber>
        </recommendedName>
        <alternativeName>
            <fullName evidence="15">FAD pyrophosphorylase</fullName>
        </alternativeName>
        <alternativeName>
            <fullName evidence="15">FAD synthase</fullName>
        </alternativeName>
    </domain>
</protein>
<dbReference type="Pfam" id="PF01687">
    <property type="entry name" value="Flavokinase"/>
    <property type="match status" value="1"/>
</dbReference>
<dbReference type="PANTHER" id="PTHR22749:SF6">
    <property type="entry name" value="RIBOFLAVIN KINASE"/>
    <property type="match status" value="1"/>
</dbReference>
<keyword evidence="11 15" id="KW-0067">ATP-binding</keyword>
<dbReference type="NCBIfam" id="NF004162">
    <property type="entry name" value="PRK05627.1-5"/>
    <property type="match status" value="1"/>
</dbReference>
<dbReference type="Pfam" id="PF06574">
    <property type="entry name" value="FAD_syn"/>
    <property type="match status" value="1"/>
</dbReference>
<evidence type="ECO:0000256" key="13">
    <source>
        <dbReference type="ARBA" id="ARBA00047880"/>
    </source>
</evidence>
<dbReference type="PIRSF" id="PIRSF004491">
    <property type="entry name" value="FAD_Synth"/>
    <property type="match status" value="1"/>
</dbReference>
<dbReference type="EC" id="2.7.1.26" evidence="15"/>
<gene>
    <name evidence="17" type="ORF">NC661_15795</name>
</gene>
<dbReference type="GO" id="GO:0006747">
    <property type="term" value="P:FAD biosynthetic process"/>
    <property type="evidence" value="ECO:0007669"/>
    <property type="project" value="UniProtKB-UniRule"/>
</dbReference>
<dbReference type="InterPro" id="IPR023465">
    <property type="entry name" value="Riboflavin_kinase_dom_sf"/>
</dbReference>
<dbReference type="NCBIfam" id="NF004160">
    <property type="entry name" value="PRK05627.1-3"/>
    <property type="match status" value="1"/>
</dbReference>
<dbReference type="InterPro" id="IPR002606">
    <property type="entry name" value="Riboflavin_kinase_bac"/>
</dbReference>
<comment type="similarity">
    <text evidence="15">Belongs to the ribF family.</text>
</comment>
<organism evidence="17 18">
    <name type="scientific">Aquibacillus koreensis</name>
    <dbReference type="NCBI Taxonomy" id="279446"/>
    <lineage>
        <taxon>Bacteria</taxon>
        <taxon>Bacillati</taxon>
        <taxon>Bacillota</taxon>
        <taxon>Bacilli</taxon>
        <taxon>Bacillales</taxon>
        <taxon>Bacillaceae</taxon>
        <taxon>Aquibacillus</taxon>
    </lineage>
</organism>
<dbReference type="GO" id="GO:0008531">
    <property type="term" value="F:riboflavin kinase activity"/>
    <property type="evidence" value="ECO:0007669"/>
    <property type="project" value="UniProtKB-UniRule"/>
</dbReference>